<dbReference type="Gene3D" id="1.10.8.430">
    <property type="entry name" value="Helical domain of apoptotic protease-activating factors"/>
    <property type="match status" value="1"/>
</dbReference>
<evidence type="ECO:0000313" key="6">
    <source>
        <dbReference type="Proteomes" id="UP000447434"/>
    </source>
</evidence>
<dbReference type="PROSITE" id="PS51153">
    <property type="entry name" value="RPW8"/>
    <property type="match status" value="1"/>
</dbReference>
<proteinExistence type="inferred from homology"/>
<dbReference type="Pfam" id="PF00931">
    <property type="entry name" value="NB-ARC"/>
    <property type="match status" value="1"/>
</dbReference>
<dbReference type="Pfam" id="PF05659">
    <property type="entry name" value="RPW8"/>
    <property type="match status" value="1"/>
</dbReference>
<keyword evidence="3" id="KW-0611">Plant defense</keyword>
<reference evidence="6" key="1">
    <citation type="journal article" date="2020" name="Nat. Commun.">
        <title>Genome sequence of the cluster root forming white lupin.</title>
        <authorList>
            <person name="Hufnagel B."/>
            <person name="Marques A."/>
            <person name="Soriano A."/>
            <person name="Marques L."/>
            <person name="Divol F."/>
            <person name="Doumas P."/>
            <person name="Sallet E."/>
            <person name="Mancinotti D."/>
            <person name="Carrere S."/>
            <person name="Marande W."/>
            <person name="Arribat S."/>
            <person name="Keller J."/>
            <person name="Huneau C."/>
            <person name="Blein T."/>
            <person name="Aime D."/>
            <person name="Laguerre M."/>
            <person name="Taylor J."/>
            <person name="Schubert V."/>
            <person name="Nelson M."/>
            <person name="Geu-Flores F."/>
            <person name="Crespi M."/>
            <person name="Gallardo-Guerrero K."/>
            <person name="Delaux P.-M."/>
            <person name="Salse J."/>
            <person name="Berges H."/>
            <person name="Guyot R."/>
            <person name="Gouzy J."/>
            <person name="Peret B."/>
        </authorList>
    </citation>
    <scope>NUCLEOTIDE SEQUENCE [LARGE SCALE GENOMIC DNA]</scope>
    <source>
        <strain evidence="6">cv. Amiga</strain>
    </source>
</reference>
<comment type="similarity">
    <text evidence="1">Belongs to the disease resistance NB-LRR family.</text>
</comment>
<dbReference type="OrthoDB" id="1375489at2759"/>
<dbReference type="PRINTS" id="PR00364">
    <property type="entry name" value="DISEASERSIST"/>
</dbReference>
<accession>A0A6A4NVF4</accession>
<keyword evidence="2" id="KW-0677">Repeat</keyword>
<evidence type="ECO:0000313" key="5">
    <source>
        <dbReference type="EMBL" id="KAE9597616.1"/>
    </source>
</evidence>
<feature type="domain" description="RPW8" evidence="4">
    <location>
        <begin position="1"/>
        <end position="154"/>
    </location>
</feature>
<dbReference type="InterPro" id="IPR008808">
    <property type="entry name" value="Powdery_mildew-R_dom"/>
</dbReference>
<dbReference type="SUPFAM" id="SSF52058">
    <property type="entry name" value="L domain-like"/>
    <property type="match status" value="1"/>
</dbReference>
<keyword evidence="6" id="KW-1185">Reference proteome</keyword>
<dbReference type="GO" id="GO:0006952">
    <property type="term" value="P:defense response"/>
    <property type="evidence" value="ECO:0007669"/>
    <property type="project" value="UniProtKB-KW"/>
</dbReference>
<sequence>MAVGDSVQVGWAALGAGFGMVLRPIEWLILESLRFVTTRRNLRSTVELLAPRLQEIRRWDDELNRPTEESQRLLEDLQRSERLVTEHLEIPWWRFCWLPCYQLQLQEAYDNLLRNLNIFIPTQTARDAREILLTVRNNDRTQFIDPCKVPEIHDITVGLERSFHELKKQVLESGGDSVLVLTGLAGSGKTTLTSKLCTDDQVRGKFGENIIFVTVSKNPDFQFIVGTIFRHSRLDVPVLINDEHAIIQLKGLLMEIGKSPMMMVLDDVWHGSESLIEAFQVNLPVYKILVTSRVEFPRFGPAACQLKQLGPKDSITLFRHFAIINDRKSYNLSDDLVEQVAKSCWGSPLALKLIGKSLGGQPKEVWEKMHTILSNGGSIVVSNNDLLSFLAKYLNDLLEGKPVIKECFMDLRLFPEDRKIPVAALIDIWTELHKLDDGDIDSMNNVHELTRRHLVNLVATREVVSDVDNYYNHHFLMQHDLPREIAIHQAREEPYEERKRLIFDINENNWPLQNQQQAVARTLSISTDEMGTPGWCSMLPSEGFEVLVLNLRTKKYTLPEFMEKMSKLKVLIITNYDDFNSSELYNFEILSSLSTLKRIRLQQVLVPPLGNLNNLRKLSLYMCDTSQLFQNDTIPISDALPNLEELSIDYSIDLVELPSELCKITTLKKLSITKCGKFSILPQEIGNLVNLEMLRLSSCSVLGKLPSSIGMLDKLGYLDISYCYSLSNLPEEIGELGNLRKLHMTGCAGCRLPMSVTKLERLRSLICDEETAAFWEYFKLSLPNLEIKETDINVPMFI</sequence>
<name>A0A6A4NVF4_LUPAL</name>
<dbReference type="PANTHER" id="PTHR36766">
    <property type="entry name" value="PLANT BROAD-SPECTRUM MILDEW RESISTANCE PROTEIN RPW8"/>
    <property type="match status" value="1"/>
</dbReference>
<dbReference type="Gene3D" id="1.10.10.10">
    <property type="entry name" value="Winged helix-like DNA-binding domain superfamily/Winged helix DNA-binding domain"/>
    <property type="match status" value="1"/>
</dbReference>
<evidence type="ECO:0000256" key="3">
    <source>
        <dbReference type="ARBA" id="ARBA00022821"/>
    </source>
</evidence>
<dbReference type="Proteomes" id="UP000447434">
    <property type="component" value="Chromosome 16"/>
</dbReference>
<evidence type="ECO:0000256" key="1">
    <source>
        <dbReference type="ARBA" id="ARBA00008894"/>
    </source>
</evidence>
<protein>
    <submittedName>
        <fullName evidence="5">Putative powdery mildew resistance protein, RPW8</fullName>
    </submittedName>
</protein>
<dbReference type="InterPro" id="IPR032675">
    <property type="entry name" value="LRR_dom_sf"/>
</dbReference>
<dbReference type="Gene3D" id="3.80.10.10">
    <property type="entry name" value="Ribonuclease Inhibitor"/>
    <property type="match status" value="1"/>
</dbReference>
<evidence type="ECO:0000256" key="2">
    <source>
        <dbReference type="ARBA" id="ARBA00022737"/>
    </source>
</evidence>
<gene>
    <name evidence="5" type="ORF">Lalb_Chr16g0388421</name>
</gene>
<dbReference type="Gene3D" id="3.40.50.300">
    <property type="entry name" value="P-loop containing nucleotide triphosphate hydrolases"/>
    <property type="match status" value="1"/>
</dbReference>
<comment type="caution">
    <text evidence="5">The sequence shown here is derived from an EMBL/GenBank/DDBJ whole genome shotgun (WGS) entry which is preliminary data.</text>
</comment>
<dbReference type="GO" id="GO:0043531">
    <property type="term" value="F:ADP binding"/>
    <property type="evidence" value="ECO:0007669"/>
    <property type="project" value="InterPro"/>
</dbReference>
<dbReference type="SUPFAM" id="SSF52540">
    <property type="entry name" value="P-loop containing nucleoside triphosphate hydrolases"/>
    <property type="match status" value="1"/>
</dbReference>
<dbReference type="EMBL" id="WOCE01000016">
    <property type="protein sequence ID" value="KAE9597616.1"/>
    <property type="molecule type" value="Genomic_DNA"/>
</dbReference>
<evidence type="ECO:0000259" key="4">
    <source>
        <dbReference type="PROSITE" id="PS51153"/>
    </source>
</evidence>
<dbReference type="PANTHER" id="PTHR36766:SF3">
    <property type="entry name" value="RPW8 DOMAIN-CONTAINING PROTEIN"/>
    <property type="match status" value="1"/>
</dbReference>
<organism evidence="5 6">
    <name type="scientific">Lupinus albus</name>
    <name type="common">White lupine</name>
    <name type="synonym">Lupinus termis</name>
    <dbReference type="NCBI Taxonomy" id="3870"/>
    <lineage>
        <taxon>Eukaryota</taxon>
        <taxon>Viridiplantae</taxon>
        <taxon>Streptophyta</taxon>
        <taxon>Embryophyta</taxon>
        <taxon>Tracheophyta</taxon>
        <taxon>Spermatophyta</taxon>
        <taxon>Magnoliopsida</taxon>
        <taxon>eudicotyledons</taxon>
        <taxon>Gunneridae</taxon>
        <taxon>Pentapetalae</taxon>
        <taxon>rosids</taxon>
        <taxon>fabids</taxon>
        <taxon>Fabales</taxon>
        <taxon>Fabaceae</taxon>
        <taxon>Papilionoideae</taxon>
        <taxon>50 kb inversion clade</taxon>
        <taxon>genistoids sensu lato</taxon>
        <taxon>core genistoids</taxon>
        <taxon>Genisteae</taxon>
        <taxon>Lupinus</taxon>
    </lineage>
</organism>
<dbReference type="AlphaFoldDB" id="A0A6A4NVF4"/>
<dbReference type="InterPro" id="IPR036388">
    <property type="entry name" value="WH-like_DNA-bd_sf"/>
</dbReference>
<dbReference type="InterPro" id="IPR027417">
    <property type="entry name" value="P-loop_NTPase"/>
</dbReference>
<dbReference type="InterPro" id="IPR042197">
    <property type="entry name" value="Apaf_helical"/>
</dbReference>
<dbReference type="InterPro" id="IPR002182">
    <property type="entry name" value="NB-ARC"/>
</dbReference>